<dbReference type="InterPro" id="IPR031606">
    <property type="entry name" value="Kch1/2"/>
</dbReference>
<evidence type="ECO:0000256" key="2">
    <source>
        <dbReference type="SAM" id="Phobius"/>
    </source>
</evidence>
<evidence type="ECO:0000259" key="3">
    <source>
        <dbReference type="PROSITE" id="PS51384"/>
    </source>
</evidence>
<feature type="domain" description="FAD-binding FR-type" evidence="3">
    <location>
        <begin position="918"/>
        <end position="1036"/>
    </location>
</feature>
<sequence length="1167" mass="128288">MGCLSHRKKQTEDIADQKWDYINLQDFKAKGCGIFFAYSYLWFMLLLSIAFYTVDTWTAVNLLFYGRRVSQVEPAINPDIAKWIFSVCVILSFVNLGYEGIRAWRVMRRGNVAECYLDSLAVRWESIRFGSGQGFRRFLVFAELTKSKKGAEYIALFTYFSLQSWIRVLICSGPRQVVNVFTLRSVYDARFAIRNATIEGSISDFFRVIAAIAEEDYRLAVTLCGMCFTLVIWTFSVLFLIAAVLFYVCFLFHWIPRADGGLSGYCERKVTKALLKIVTDKVNKALAKGQTDRMRAEIKAAKKNGEMPSLNRVATLPTLPNIQPIKEDSLPKMPTLSRTETMTTLPAYTSRPGTPGGFELMDQKRPPLPQNGARDPETESRMPLVGAAADMGYGRPASPAQRYPNPNGFPQRPGTSHSQRSYAPRPIMTQHTNSGSDFSLRSPGSEFGGSVYSNAMPAAPGPMRTGTMRTMDSYQSRDNGSTFSGSVYSNMPPPGPTRTGTMTMDSYSQSSQNGSTFGGSAPPSMRPPARSATGPLPPRGPPQRPQRNMTAPNDIFSFAWTLGPAFNPLAFDVYQDPVMPGAVSASGWHEGEEAMHRELKLPPSVNPTADGLPGRFALRVMQSPLVAVGTLDAQGRPWTTVWGGERGFTQPIAQNILGFNASIDSKHDPVFRALWGEGSRVGDVVQPNNGQGKMMSGVAFDPETRDRVKLAGSMVAGSETSEGELQMAMAVTESLGNCPKYINKKIISKNPVQSELAAEGLPLSQDALDLLDKADLMFLSSTNGDSMDTNNRGGMPGFIRVVKNTQDSVELIYPEWTQGNRFYQTLGNVKLNPLVGIVIPDFETSNALYLTGSASILVGDEASALLARTKLAVKITVTDARFVKASLPFRGAFVDFSPYSPPVRHLTSERDAHAPSRSEDIYAELVRREPITPTVSRFTFRLSSRGEIPAWHAGQYMTLDFGPELSLGYSHMRDDDPQSINDDFIRTFTISSAPGTAEVQVTARKHGPATGLLWKHNLQTPLEVRVLGFGGDESFRLAKAPRPVFVAGGVGITPLLAQAEGVLGELQLLWSLRGEDLPLAVDSFERIAGLGRATTLFVTGNADPEASTVERLEQAGARVVRKRLAKEDVERLKGEGHRFFLCTGGVLLKRVAEWLEGEDVVWESFEY</sequence>
<keyword evidence="2" id="KW-1133">Transmembrane helix</keyword>
<dbReference type="OrthoDB" id="436496at2759"/>
<dbReference type="InterPro" id="IPR017927">
    <property type="entry name" value="FAD-bd_FR_type"/>
</dbReference>
<feature type="region of interest" description="Disordered" evidence="1">
    <location>
        <begin position="346"/>
        <end position="379"/>
    </location>
</feature>
<dbReference type="Gene3D" id="2.40.30.10">
    <property type="entry name" value="Translation factors"/>
    <property type="match status" value="1"/>
</dbReference>
<dbReference type="CDD" id="cd06197">
    <property type="entry name" value="FNR_like_2"/>
    <property type="match status" value="1"/>
</dbReference>
<feature type="transmembrane region" description="Helical" evidence="2">
    <location>
        <begin position="227"/>
        <end position="255"/>
    </location>
</feature>
<dbReference type="Proteomes" id="UP000813444">
    <property type="component" value="Unassembled WGS sequence"/>
</dbReference>
<organism evidence="4 5">
    <name type="scientific">Stachybotrys elegans</name>
    <dbReference type="NCBI Taxonomy" id="80388"/>
    <lineage>
        <taxon>Eukaryota</taxon>
        <taxon>Fungi</taxon>
        <taxon>Dikarya</taxon>
        <taxon>Ascomycota</taxon>
        <taxon>Pezizomycotina</taxon>
        <taxon>Sordariomycetes</taxon>
        <taxon>Hypocreomycetidae</taxon>
        <taxon>Hypocreales</taxon>
        <taxon>Stachybotryaceae</taxon>
        <taxon>Stachybotrys</taxon>
    </lineage>
</organism>
<accession>A0A8K0SM05</accession>
<keyword evidence="2" id="KW-0812">Transmembrane</keyword>
<evidence type="ECO:0000313" key="4">
    <source>
        <dbReference type="EMBL" id="KAH7312291.1"/>
    </source>
</evidence>
<reference evidence="4" key="1">
    <citation type="journal article" date="2021" name="Nat. Commun.">
        <title>Genetic determinants of endophytism in the Arabidopsis root mycobiome.</title>
        <authorList>
            <person name="Mesny F."/>
            <person name="Miyauchi S."/>
            <person name="Thiergart T."/>
            <person name="Pickel B."/>
            <person name="Atanasova L."/>
            <person name="Karlsson M."/>
            <person name="Huettel B."/>
            <person name="Barry K.W."/>
            <person name="Haridas S."/>
            <person name="Chen C."/>
            <person name="Bauer D."/>
            <person name="Andreopoulos W."/>
            <person name="Pangilinan J."/>
            <person name="LaButti K."/>
            <person name="Riley R."/>
            <person name="Lipzen A."/>
            <person name="Clum A."/>
            <person name="Drula E."/>
            <person name="Henrissat B."/>
            <person name="Kohler A."/>
            <person name="Grigoriev I.V."/>
            <person name="Martin F.M."/>
            <person name="Hacquard S."/>
        </authorList>
    </citation>
    <scope>NUCLEOTIDE SEQUENCE</scope>
    <source>
        <strain evidence="4">MPI-CAGE-CH-0235</strain>
    </source>
</reference>
<dbReference type="PANTHER" id="PTHR36424:SF1">
    <property type="entry name" value="LOW AFFINITY K(+) TRANSPORTER 1-RELATED"/>
    <property type="match status" value="1"/>
</dbReference>
<comment type="caution">
    <text evidence="4">The sequence shown here is derived from an EMBL/GenBank/DDBJ whole genome shotgun (WGS) entry which is preliminary data.</text>
</comment>
<name>A0A8K0SM05_9HYPO</name>
<feature type="region of interest" description="Disordered" evidence="1">
    <location>
        <begin position="393"/>
        <end position="437"/>
    </location>
</feature>
<feature type="region of interest" description="Disordered" evidence="1">
    <location>
        <begin position="482"/>
        <end position="550"/>
    </location>
</feature>
<dbReference type="InterPro" id="IPR012349">
    <property type="entry name" value="Split_barrel_FMN-bd"/>
</dbReference>
<dbReference type="Pfam" id="PF16944">
    <property type="entry name" value="KCH"/>
    <property type="match status" value="1"/>
</dbReference>
<dbReference type="SUPFAM" id="SSF63380">
    <property type="entry name" value="Riboflavin synthase domain-like"/>
    <property type="match status" value="1"/>
</dbReference>
<feature type="compositionally biased region" description="Low complexity" evidence="1">
    <location>
        <begin position="520"/>
        <end position="534"/>
    </location>
</feature>
<evidence type="ECO:0000313" key="5">
    <source>
        <dbReference type="Proteomes" id="UP000813444"/>
    </source>
</evidence>
<dbReference type="Gene3D" id="3.40.50.80">
    <property type="entry name" value="Nucleotide-binding domain of ferredoxin-NADP reductase (FNR) module"/>
    <property type="match status" value="1"/>
</dbReference>
<feature type="compositionally biased region" description="Polar residues" evidence="1">
    <location>
        <begin position="505"/>
        <end position="515"/>
    </location>
</feature>
<proteinExistence type="predicted"/>
<feature type="transmembrane region" description="Helical" evidence="2">
    <location>
        <begin position="35"/>
        <end position="60"/>
    </location>
</feature>
<dbReference type="GO" id="GO:0005886">
    <property type="term" value="C:plasma membrane"/>
    <property type="evidence" value="ECO:0007669"/>
    <property type="project" value="InterPro"/>
</dbReference>
<protein>
    <recommendedName>
        <fullName evidence="3">FAD-binding FR-type domain-containing protein</fullName>
    </recommendedName>
</protein>
<dbReference type="InterPro" id="IPR017938">
    <property type="entry name" value="Riboflavin_synthase-like_b-brl"/>
</dbReference>
<feature type="compositionally biased region" description="Pro residues" evidence="1">
    <location>
        <begin position="535"/>
        <end position="544"/>
    </location>
</feature>
<evidence type="ECO:0000256" key="1">
    <source>
        <dbReference type="SAM" id="MobiDB-lite"/>
    </source>
</evidence>
<dbReference type="AlphaFoldDB" id="A0A8K0SM05"/>
<dbReference type="PROSITE" id="PS51384">
    <property type="entry name" value="FAD_FR"/>
    <property type="match status" value="1"/>
</dbReference>
<dbReference type="EMBL" id="JAGPNK010000010">
    <property type="protein sequence ID" value="KAH7312291.1"/>
    <property type="molecule type" value="Genomic_DNA"/>
</dbReference>
<dbReference type="InterPro" id="IPR039261">
    <property type="entry name" value="FNR_nucleotide-bd"/>
</dbReference>
<gene>
    <name evidence="4" type="ORF">B0I35DRAFT_452296</name>
</gene>
<dbReference type="SUPFAM" id="SSF52343">
    <property type="entry name" value="Ferredoxin reductase-like, C-terminal NADP-linked domain"/>
    <property type="match status" value="1"/>
</dbReference>
<dbReference type="PANTHER" id="PTHR36424">
    <property type="entry name" value="PHEROMONE-REGULATED MEMBRANE PROTEIN 6"/>
    <property type="match status" value="1"/>
</dbReference>
<dbReference type="Gene3D" id="2.30.110.10">
    <property type="entry name" value="Electron Transport, Fmn-binding Protein, Chain A"/>
    <property type="match status" value="1"/>
</dbReference>
<feature type="transmembrane region" description="Helical" evidence="2">
    <location>
        <begin position="80"/>
        <end position="98"/>
    </location>
</feature>
<keyword evidence="2" id="KW-0472">Membrane</keyword>
<keyword evidence="5" id="KW-1185">Reference proteome</keyword>
<dbReference type="GO" id="GO:0015079">
    <property type="term" value="F:potassium ion transmembrane transporter activity"/>
    <property type="evidence" value="ECO:0007669"/>
    <property type="project" value="InterPro"/>
</dbReference>
<dbReference type="GO" id="GO:0016491">
    <property type="term" value="F:oxidoreductase activity"/>
    <property type="evidence" value="ECO:0007669"/>
    <property type="project" value="InterPro"/>
</dbReference>